<dbReference type="EMBL" id="AP022590">
    <property type="protein sequence ID" value="BBY39834.1"/>
    <property type="molecule type" value="Genomic_DNA"/>
</dbReference>
<evidence type="ECO:0000313" key="1">
    <source>
        <dbReference type="EMBL" id="BBY39834.1"/>
    </source>
</evidence>
<gene>
    <name evidence="1" type="ORF">MMAN_39680</name>
</gene>
<organism evidence="1 2">
    <name type="scientific">Mycobacterium mantenii</name>
    <dbReference type="NCBI Taxonomy" id="560555"/>
    <lineage>
        <taxon>Bacteria</taxon>
        <taxon>Bacillati</taxon>
        <taxon>Actinomycetota</taxon>
        <taxon>Actinomycetes</taxon>
        <taxon>Mycobacteriales</taxon>
        <taxon>Mycobacteriaceae</taxon>
        <taxon>Mycobacterium</taxon>
        <taxon>Mycobacterium avium complex (MAC)</taxon>
    </lineage>
</organism>
<reference evidence="1 2" key="1">
    <citation type="journal article" date="2019" name="Emerg. Microbes Infect.">
        <title>Comprehensive subspecies identification of 175 nontuberculous mycobacteria species based on 7547 genomic profiles.</title>
        <authorList>
            <person name="Matsumoto Y."/>
            <person name="Kinjo T."/>
            <person name="Motooka D."/>
            <person name="Nabeya D."/>
            <person name="Jung N."/>
            <person name="Uechi K."/>
            <person name="Horii T."/>
            <person name="Iida T."/>
            <person name="Fujita J."/>
            <person name="Nakamura S."/>
        </authorList>
    </citation>
    <scope>NUCLEOTIDE SEQUENCE [LARGE SCALE GENOMIC DNA]</scope>
    <source>
        <strain evidence="1 2">JCM 18113</strain>
    </source>
</reference>
<proteinExistence type="predicted"/>
<protein>
    <submittedName>
        <fullName evidence="1">Uncharacterized protein</fullName>
    </submittedName>
</protein>
<keyword evidence="2" id="KW-1185">Reference proteome</keyword>
<dbReference type="Proteomes" id="UP000465812">
    <property type="component" value="Chromosome"/>
</dbReference>
<name>A0ABN6AGQ1_MYCNT</name>
<evidence type="ECO:0000313" key="2">
    <source>
        <dbReference type="Proteomes" id="UP000465812"/>
    </source>
</evidence>
<accession>A0ABN6AGQ1</accession>
<sequence length="101" mass="10908">MESWCRAAWWFLGREWAPGDAAPPVRPSRMWPAVTVGATTAAAPTDSPAEVFAAHQKFCDAYKLAIRAVQIETNGNSPERAGNATVNGAVHLERVPSAYVQ</sequence>